<sequence>MEFNIVETDDSSADVSKTVKADKVHEFDNITVGLGFSNKDLINSDISQTADYKPTSPVSKNCFDQIVHVAKDFIPITFMKEGTIQQQSLDTHKETPKVSKNEDFVGSSDIASHSVLYPANLSNDEVNNILDKQGVILQDDDSSDV</sequence>
<reference evidence="1 2" key="2">
    <citation type="journal article" date="2022" name="Mol. Ecol. Resour.">
        <title>The genomes of chicory, endive, great burdock and yacon provide insights into Asteraceae paleo-polyploidization history and plant inulin production.</title>
        <authorList>
            <person name="Fan W."/>
            <person name="Wang S."/>
            <person name="Wang H."/>
            <person name="Wang A."/>
            <person name="Jiang F."/>
            <person name="Liu H."/>
            <person name="Zhao H."/>
            <person name="Xu D."/>
            <person name="Zhang Y."/>
        </authorList>
    </citation>
    <scope>NUCLEOTIDE SEQUENCE [LARGE SCALE GENOMIC DNA]</scope>
    <source>
        <strain evidence="2">cv. Yunnan</strain>
        <tissue evidence="1">Leaves</tissue>
    </source>
</reference>
<comment type="caution">
    <text evidence="1">The sequence shown here is derived from an EMBL/GenBank/DDBJ whole genome shotgun (WGS) entry which is preliminary data.</text>
</comment>
<organism evidence="1 2">
    <name type="scientific">Smallanthus sonchifolius</name>
    <dbReference type="NCBI Taxonomy" id="185202"/>
    <lineage>
        <taxon>Eukaryota</taxon>
        <taxon>Viridiplantae</taxon>
        <taxon>Streptophyta</taxon>
        <taxon>Embryophyta</taxon>
        <taxon>Tracheophyta</taxon>
        <taxon>Spermatophyta</taxon>
        <taxon>Magnoliopsida</taxon>
        <taxon>eudicotyledons</taxon>
        <taxon>Gunneridae</taxon>
        <taxon>Pentapetalae</taxon>
        <taxon>asterids</taxon>
        <taxon>campanulids</taxon>
        <taxon>Asterales</taxon>
        <taxon>Asteraceae</taxon>
        <taxon>Asteroideae</taxon>
        <taxon>Heliantheae alliance</taxon>
        <taxon>Millerieae</taxon>
        <taxon>Smallanthus</taxon>
    </lineage>
</organism>
<keyword evidence="2" id="KW-1185">Reference proteome</keyword>
<gene>
    <name evidence="1" type="ORF">L1987_15223</name>
</gene>
<accession>A0ACB9J605</accession>
<evidence type="ECO:0000313" key="2">
    <source>
        <dbReference type="Proteomes" id="UP001056120"/>
    </source>
</evidence>
<dbReference type="Proteomes" id="UP001056120">
    <property type="component" value="Linkage Group LG05"/>
</dbReference>
<protein>
    <submittedName>
        <fullName evidence="1">Uncharacterized protein</fullName>
    </submittedName>
</protein>
<evidence type="ECO:0000313" key="1">
    <source>
        <dbReference type="EMBL" id="KAI3815552.1"/>
    </source>
</evidence>
<dbReference type="EMBL" id="CM042022">
    <property type="protein sequence ID" value="KAI3815552.1"/>
    <property type="molecule type" value="Genomic_DNA"/>
</dbReference>
<name>A0ACB9J605_9ASTR</name>
<proteinExistence type="predicted"/>
<reference evidence="2" key="1">
    <citation type="journal article" date="2022" name="Mol. Ecol. Resour.">
        <title>The genomes of chicory, endive, great burdock and yacon provide insights into Asteraceae palaeo-polyploidization history and plant inulin production.</title>
        <authorList>
            <person name="Fan W."/>
            <person name="Wang S."/>
            <person name="Wang H."/>
            <person name="Wang A."/>
            <person name="Jiang F."/>
            <person name="Liu H."/>
            <person name="Zhao H."/>
            <person name="Xu D."/>
            <person name="Zhang Y."/>
        </authorList>
    </citation>
    <scope>NUCLEOTIDE SEQUENCE [LARGE SCALE GENOMIC DNA]</scope>
    <source>
        <strain evidence="2">cv. Yunnan</strain>
    </source>
</reference>